<dbReference type="GO" id="GO:0004888">
    <property type="term" value="F:transmembrane signaling receptor activity"/>
    <property type="evidence" value="ECO:0007669"/>
    <property type="project" value="TreeGrafter"/>
</dbReference>
<dbReference type="GO" id="GO:0009897">
    <property type="term" value="C:external side of plasma membrane"/>
    <property type="evidence" value="ECO:0007669"/>
    <property type="project" value="TreeGrafter"/>
</dbReference>
<dbReference type="InterPro" id="IPR013783">
    <property type="entry name" value="Ig-like_fold"/>
</dbReference>
<dbReference type="GO" id="GO:0042105">
    <property type="term" value="C:alpha-beta T cell receptor complex"/>
    <property type="evidence" value="ECO:0007669"/>
    <property type="project" value="TreeGrafter"/>
</dbReference>
<dbReference type="InterPro" id="IPR015484">
    <property type="entry name" value="CD3_esu/gsu/dsu"/>
</dbReference>
<feature type="domain" description="CD3 gamma/delta subunit Ig-like" evidence="5">
    <location>
        <begin position="41"/>
        <end position="110"/>
    </location>
</feature>
<proteinExistence type="predicted"/>
<reference evidence="6" key="2">
    <citation type="submission" date="2025-09" db="UniProtKB">
        <authorList>
            <consortium name="Ensembl"/>
        </authorList>
    </citation>
    <scope>IDENTIFICATION</scope>
</reference>
<dbReference type="GeneTree" id="ENSGT00940000173857"/>
<evidence type="ECO:0000313" key="7">
    <source>
        <dbReference type="Proteomes" id="UP000261360"/>
    </source>
</evidence>
<sequence>IPPSVFSRTQRNKHIMKNHLVLPGCLLLLWTLTAEKKEATVTVTTVSDGIKLSCGDNSVIINTETNENFTGHLLYSDDETGEYICSSAKTAGEELKIYVKFRTCDNCIELELASMMGIIIGDVVATIGIGVGIYLIAAHAQTGPVQSTSNKKSSDRQHLVPAEAGRSQNDHYQVSSYHHHFEIKYFIIIYINFNIYFFILIFNPSSLSV</sequence>
<name>A0A3B4X572_SERLL</name>
<keyword evidence="3" id="KW-1133">Transmembrane helix</keyword>
<evidence type="ECO:0000256" key="3">
    <source>
        <dbReference type="SAM" id="Phobius"/>
    </source>
</evidence>
<dbReference type="InterPro" id="IPR032052">
    <property type="entry name" value="Ig_4"/>
</dbReference>
<organism evidence="6 7">
    <name type="scientific">Seriola lalandi dorsalis</name>
    <dbReference type="NCBI Taxonomy" id="1841481"/>
    <lineage>
        <taxon>Eukaryota</taxon>
        <taxon>Metazoa</taxon>
        <taxon>Chordata</taxon>
        <taxon>Craniata</taxon>
        <taxon>Vertebrata</taxon>
        <taxon>Euteleostomi</taxon>
        <taxon>Actinopterygii</taxon>
        <taxon>Neopterygii</taxon>
        <taxon>Teleostei</taxon>
        <taxon>Neoteleostei</taxon>
        <taxon>Acanthomorphata</taxon>
        <taxon>Carangaria</taxon>
        <taxon>Carangiformes</taxon>
        <taxon>Carangidae</taxon>
        <taxon>Seriola</taxon>
    </lineage>
</organism>
<feature type="transmembrane region" description="Helical" evidence="3">
    <location>
        <begin position="112"/>
        <end position="137"/>
    </location>
</feature>
<feature type="region of interest" description="Disordered" evidence="2">
    <location>
        <begin position="145"/>
        <end position="167"/>
    </location>
</feature>
<evidence type="ECO:0000259" key="5">
    <source>
        <dbReference type="Pfam" id="PF16680"/>
    </source>
</evidence>
<reference evidence="6" key="1">
    <citation type="submission" date="2025-08" db="UniProtKB">
        <authorList>
            <consortium name="Ensembl"/>
        </authorList>
    </citation>
    <scope>IDENTIFICATION</scope>
</reference>
<accession>A0A3B4X572</accession>
<keyword evidence="3" id="KW-0472">Membrane</keyword>
<dbReference type="PANTHER" id="PTHR10570:SF8">
    <property type="entry name" value="T-CELL SURFACE GLYCOPROTEIN CD3 GAMMA CHAIN"/>
    <property type="match status" value="1"/>
</dbReference>
<dbReference type="GO" id="GO:0007166">
    <property type="term" value="P:cell surface receptor signaling pathway"/>
    <property type="evidence" value="ECO:0007669"/>
    <property type="project" value="TreeGrafter"/>
</dbReference>
<protein>
    <submittedName>
        <fullName evidence="6">T-cell surface glycoprotein CD3 gamma chain-like</fullName>
    </submittedName>
</protein>
<keyword evidence="7" id="KW-1185">Reference proteome</keyword>
<dbReference type="AlphaFoldDB" id="A0A3B4X572"/>
<feature type="signal peptide" evidence="4">
    <location>
        <begin position="1"/>
        <end position="34"/>
    </location>
</feature>
<evidence type="ECO:0000256" key="2">
    <source>
        <dbReference type="SAM" id="MobiDB-lite"/>
    </source>
</evidence>
<keyword evidence="4" id="KW-0732">Signal</keyword>
<dbReference type="STRING" id="1841481.ENSSLDP00000011170"/>
<feature type="chain" id="PRO_5017183728" evidence="4">
    <location>
        <begin position="35"/>
        <end position="209"/>
    </location>
</feature>
<evidence type="ECO:0000313" key="6">
    <source>
        <dbReference type="Ensembl" id="ENSSLDP00000011170.1"/>
    </source>
</evidence>
<keyword evidence="3" id="KW-0812">Transmembrane</keyword>
<dbReference type="GO" id="GO:0045059">
    <property type="term" value="P:positive thymic T cell selection"/>
    <property type="evidence" value="ECO:0007669"/>
    <property type="project" value="TreeGrafter"/>
</dbReference>
<evidence type="ECO:0000256" key="4">
    <source>
        <dbReference type="SAM" id="SignalP"/>
    </source>
</evidence>
<feature type="transmembrane region" description="Helical" evidence="3">
    <location>
        <begin position="185"/>
        <end position="202"/>
    </location>
</feature>
<dbReference type="Gene3D" id="2.60.40.10">
    <property type="entry name" value="Immunoglobulins"/>
    <property type="match status" value="1"/>
</dbReference>
<evidence type="ECO:0000256" key="1">
    <source>
        <dbReference type="ARBA" id="ARBA00023319"/>
    </source>
</evidence>
<dbReference type="PANTHER" id="PTHR10570">
    <property type="entry name" value="T-CELL SURFACE GLYCOPROTEIN CD3 GAMMA CHAIN / DELTA CHAIN"/>
    <property type="match status" value="1"/>
</dbReference>
<dbReference type="Pfam" id="PF16680">
    <property type="entry name" value="Ig_4"/>
    <property type="match status" value="1"/>
</dbReference>
<dbReference type="Ensembl" id="ENSSLDT00000011576.1">
    <property type="protein sequence ID" value="ENSSLDP00000011170.1"/>
    <property type="gene ID" value="ENSSLDG00000008825.1"/>
</dbReference>
<keyword evidence="1" id="KW-0393">Immunoglobulin domain</keyword>
<dbReference type="Proteomes" id="UP000261360">
    <property type="component" value="Unplaced"/>
</dbReference>